<keyword evidence="2" id="KW-1185">Reference proteome</keyword>
<name>S8DZI4_FOMSC</name>
<dbReference type="OrthoDB" id="2803005at2759"/>
<dbReference type="Proteomes" id="UP000015241">
    <property type="component" value="Unassembled WGS sequence"/>
</dbReference>
<evidence type="ECO:0000313" key="2">
    <source>
        <dbReference type="Proteomes" id="UP000015241"/>
    </source>
</evidence>
<dbReference type="eggNOG" id="ENOG502QQ65">
    <property type="taxonomic scope" value="Eukaryota"/>
</dbReference>
<dbReference type="AlphaFoldDB" id="S8DZI4"/>
<reference evidence="1 2" key="1">
    <citation type="journal article" date="2012" name="Science">
        <title>The Paleozoic origin of enzymatic lignin decomposition reconstructed from 31 fungal genomes.</title>
        <authorList>
            <person name="Floudas D."/>
            <person name="Binder M."/>
            <person name="Riley R."/>
            <person name="Barry K."/>
            <person name="Blanchette R.A."/>
            <person name="Henrissat B."/>
            <person name="Martinez A.T."/>
            <person name="Otillar R."/>
            <person name="Spatafora J.W."/>
            <person name="Yadav J.S."/>
            <person name="Aerts A."/>
            <person name="Benoit I."/>
            <person name="Boyd A."/>
            <person name="Carlson A."/>
            <person name="Copeland A."/>
            <person name="Coutinho P.M."/>
            <person name="de Vries R.P."/>
            <person name="Ferreira P."/>
            <person name="Findley K."/>
            <person name="Foster B."/>
            <person name="Gaskell J."/>
            <person name="Glotzer D."/>
            <person name="Gorecki P."/>
            <person name="Heitman J."/>
            <person name="Hesse C."/>
            <person name="Hori C."/>
            <person name="Igarashi K."/>
            <person name="Jurgens J.A."/>
            <person name="Kallen N."/>
            <person name="Kersten P."/>
            <person name="Kohler A."/>
            <person name="Kuees U."/>
            <person name="Kumar T.K.A."/>
            <person name="Kuo A."/>
            <person name="LaButti K."/>
            <person name="Larrondo L.F."/>
            <person name="Lindquist E."/>
            <person name="Ling A."/>
            <person name="Lombard V."/>
            <person name="Lucas S."/>
            <person name="Lundell T."/>
            <person name="Martin R."/>
            <person name="McLaughlin D.J."/>
            <person name="Morgenstern I."/>
            <person name="Morin E."/>
            <person name="Murat C."/>
            <person name="Nagy L.G."/>
            <person name="Nolan M."/>
            <person name="Ohm R.A."/>
            <person name="Patyshakuliyeva A."/>
            <person name="Rokas A."/>
            <person name="Ruiz-Duenas F.J."/>
            <person name="Sabat G."/>
            <person name="Salamov A."/>
            <person name="Samejima M."/>
            <person name="Schmutz J."/>
            <person name="Slot J.C."/>
            <person name="St John F."/>
            <person name="Stenlid J."/>
            <person name="Sun H."/>
            <person name="Sun S."/>
            <person name="Syed K."/>
            <person name="Tsang A."/>
            <person name="Wiebenga A."/>
            <person name="Young D."/>
            <person name="Pisabarro A."/>
            <person name="Eastwood D.C."/>
            <person name="Martin F."/>
            <person name="Cullen D."/>
            <person name="Grigoriev I.V."/>
            <person name="Hibbett D.S."/>
        </authorList>
    </citation>
    <scope>NUCLEOTIDE SEQUENCE</scope>
    <source>
        <strain evidence="2">FP-58527</strain>
    </source>
</reference>
<dbReference type="InParanoid" id="S8DZI4"/>
<dbReference type="EMBL" id="KE504170">
    <property type="protein sequence ID" value="EPS97962.1"/>
    <property type="molecule type" value="Genomic_DNA"/>
</dbReference>
<gene>
    <name evidence="1" type="ORF">FOMPIDRAFT_1051870</name>
</gene>
<dbReference type="STRING" id="743788.S8DZI4"/>
<protein>
    <submittedName>
        <fullName evidence="1">Uncharacterized protein</fullName>
    </submittedName>
</protein>
<evidence type="ECO:0000313" key="1">
    <source>
        <dbReference type="EMBL" id="EPS97962.1"/>
    </source>
</evidence>
<sequence>MMEPANWTFMEISDLRDSALKARLQHHVDYLFALRAAWRNEFVVPGVWMSVTSDVQDEVTKNTCYTARRSREYSRGIIRLQLGLISDEISCLTNDELIDRANQDVVPHFSLSSERHVNSKILFNEWEHPSYKVKTPTHMSLHQVAQILQYQDLEVLAEHAITTALDGIPGAYVRREGVTDLHNYQPSGATLALAGSLDCALIHYPIGPSTPRSLEHLAHTPIGPANPALLLTMKGPAAWRPERGHSGREDTDLSSVLRKLALLAEPSLACLSDSWLRDSKGLCAAPPGSATTRLPACAMTIGVIYDANEINLIAHVPYTAHGKQRFLSLLFDTLPFPSTCTGSPSDFVRERYRVALALLSLQHHVFHLVTLAEPFAGVPVDSVAQRTAMRNRFEQLGWNPETPTPSYRSDDSYVNYCDDFDLDYICDESVDDGEPPLQDCTEGQSMRSCLSSVPSGIARYLNDSMISPPSMLDSPNIEESLSDDAAALTITSENRMTFLNVPATFQGATAQSPGSSYASDTTTKLIAHALNTLNSATIDRNWIGSLNTNEYPEHVPQFFSREDVTNEQRAAVLILLHSFAQSEQLARELASECPIAHTITRLFGPSRRYWIYSATSKNAGVHLDQLPFAVFLRGDPDVTVKDDTIDDVAVKDNAVIHARRFMARNLHRTLTVLASRHCAAHSWESNHVFTKADAELPMNEKFFVFSVFFARQIFHVDINFPVIELSEDKSTYTWRFYNAPVMQMVCAQPLPILARLSIFQALLFIEQHVRLLLKELGLEG</sequence>
<proteinExistence type="predicted"/>
<accession>S8DZI4</accession>
<organism evidence="1 2">
    <name type="scientific">Fomitopsis schrenkii</name>
    <name type="common">Brown rot fungus</name>
    <dbReference type="NCBI Taxonomy" id="2126942"/>
    <lineage>
        <taxon>Eukaryota</taxon>
        <taxon>Fungi</taxon>
        <taxon>Dikarya</taxon>
        <taxon>Basidiomycota</taxon>
        <taxon>Agaricomycotina</taxon>
        <taxon>Agaricomycetes</taxon>
        <taxon>Polyporales</taxon>
        <taxon>Fomitopsis</taxon>
    </lineage>
</organism>
<dbReference type="HOGENOM" id="CLU_359034_0_0_1"/>